<reference evidence="6 7" key="1">
    <citation type="journal article" date="2016" name="Front. Microbiol.">
        <title>Genomic Resource of Rice Seed Associated Bacteria.</title>
        <authorList>
            <person name="Midha S."/>
            <person name="Bansal K."/>
            <person name="Sharma S."/>
            <person name="Kumar N."/>
            <person name="Patil P.P."/>
            <person name="Chaudhry V."/>
            <person name="Patil P.B."/>
        </authorList>
    </citation>
    <scope>NUCLEOTIDE SEQUENCE [LARGE SCALE GENOMIC DNA]</scope>
    <source>
        <strain evidence="6 7">NS226</strain>
    </source>
</reference>
<comment type="caution">
    <text evidence="6">The sequence shown here is derived from an EMBL/GenBank/DDBJ whole genome shotgun (WGS) entry which is preliminary data.</text>
</comment>
<dbReference type="InterPro" id="IPR036388">
    <property type="entry name" value="WH-like_DNA-bd_sf"/>
</dbReference>
<evidence type="ECO:0000256" key="4">
    <source>
        <dbReference type="ARBA" id="ARBA00023163"/>
    </source>
</evidence>
<evidence type="ECO:0000256" key="3">
    <source>
        <dbReference type="ARBA" id="ARBA00023125"/>
    </source>
</evidence>
<dbReference type="InterPro" id="IPR000847">
    <property type="entry name" value="LysR_HTH_N"/>
</dbReference>
<protein>
    <submittedName>
        <fullName evidence="6">LysR family transcriptional regulator</fullName>
    </submittedName>
</protein>
<organism evidence="6 7">
    <name type="scientific">Aureimonas ureilytica</name>
    <dbReference type="NCBI Taxonomy" id="401562"/>
    <lineage>
        <taxon>Bacteria</taxon>
        <taxon>Pseudomonadati</taxon>
        <taxon>Pseudomonadota</taxon>
        <taxon>Alphaproteobacteria</taxon>
        <taxon>Hyphomicrobiales</taxon>
        <taxon>Aurantimonadaceae</taxon>
        <taxon>Aureimonas</taxon>
    </lineage>
</organism>
<evidence type="ECO:0000256" key="2">
    <source>
        <dbReference type="ARBA" id="ARBA00023015"/>
    </source>
</evidence>
<dbReference type="Pfam" id="PF03466">
    <property type="entry name" value="LysR_substrate"/>
    <property type="match status" value="1"/>
</dbReference>
<dbReference type="PROSITE" id="PS50931">
    <property type="entry name" value="HTH_LYSR"/>
    <property type="match status" value="1"/>
</dbReference>
<dbReference type="InterPro" id="IPR005119">
    <property type="entry name" value="LysR_subst-bd"/>
</dbReference>
<dbReference type="SUPFAM" id="SSF53850">
    <property type="entry name" value="Periplasmic binding protein-like II"/>
    <property type="match status" value="1"/>
</dbReference>
<name>A0A175RBH5_9HYPH</name>
<evidence type="ECO:0000256" key="1">
    <source>
        <dbReference type="ARBA" id="ARBA00009437"/>
    </source>
</evidence>
<dbReference type="Gene3D" id="1.10.10.10">
    <property type="entry name" value="Winged helix-like DNA-binding domain superfamily/Winged helix DNA-binding domain"/>
    <property type="match status" value="1"/>
</dbReference>
<dbReference type="RefSeq" id="WP_058634042.1">
    <property type="nucleotide sequence ID" value="NZ_LDPZ01000010.1"/>
</dbReference>
<evidence type="ECO:0000313" key="7">
    <source>
        <dbReference type="Proteomes" id="UP000078272"/>
    </source>
</evidence>
<dbReference type="PANTHER" id="PTHR30537">
    <property type="entry name" value="HTH-TYPE TRANSCRIPTIONAL REGULATOR"/>
    <property type="match status" value="1"/>
</dbReference>
<evidence type="ECO:0000259" key="5">
    <source>
        <dbReference type="PROSITE" id="PS50931"/>
    </source>
</evidence>
<proteinExistence type="inferred from homology"/>
<dbReference type="InterPro" id="IPR036390">
    <property type="entry name" value="WH_DNA-bd_sf"/>
</dbReference>
<dbReference type="Gene3D" id="3.40.190.290">
    <property type="match status" value="1"/>
</dbReference>
<sequence length="301" mass="32869">MLTSQDLAFFAVLASEPSLAAAARSLDVTPPAVSQRLQALERRLGMRLVDRSGSRLSLTGEGALLAERGQAVLEDLESLAAELRERRDIVSGPLHVAAPLGFGRAFVADAMARMRQLHPAVELKLTLLDDPASGIRSDRWDVLVQVGPLADSALAMRRLAPNRRILCASPAYLEARGHPIHPQDLAQHVCGVIREDQADVTLWSFGGDDGETATIRVRPELTSNDGEVIKAWALAGLCLVQRSEWDIAGELRAGRLIELLPSWRMPDADVVALLGPRQGRAARMERFVQVLKDLLTPVPWR</sequence>
<keyword evidence="4" id="KW-0804">Transcription</keyword>
<feature type="domain" description="HTH lysR-type" evidence="5">
    <location>
        <begin position="2"/>
        <end position="59"/>
    </location>
</feature>
<keyword evidence="3" id="KW-0238">DNA-binding</keyword>
<dbReference type="PATRIC" id="fig|401562.3.peg.210"/>
<dbReference type="GO" id="GO:0003700">
    <property type="term" value="F:DNA-binding transcription factor activity"/>
    <property type="evidence" value="ECO:0007669"/>
    <property type="project" value="InterPro"/>
</dbReference>
<accession>A0A175RBH5</accession>
<dbReference type="AlphaFoldDB" id="A0A175RBH5"/>
<gene>
    <name evidence="6" type="ORF">NS226_04960</name>
</gene>
<dbReference type="Proteomes" id="UP000078272">
    <property type="component" value="Unassembled WGS sequence"/>
</dbReference>
<dbReference type="InterPro" id="IPR058163">
    <property type="entry name" value="LysR-type_TF_proteobact-type"/>
</dbReference>
<dbReference type="STRING" id="401562.NS365_11120"/>
<dbReference type="GO" id="GO:0006351">
    <property type="term" value="P:DNA-templated transcription"/>
    <property type="evidence" value="ECO:0007669"/>
    <property type="project" value="TreeGrafter"/>
</dbReference>
<evidence type="ECO:0000313" key="6">
    <source>
        <dbReference type="EMBL" id="KTQ97293.1"/>
    </source>
</evidence>
<comment type="similarity">
    <text evidence="1">Belongs to the LysR transcriptional regulatory family.</text>
</comment>
<dbReference type="OrthoDB" id="9813056at2"/>
<dbReference type="PANTHER" id="PTHR30537:SF5">
    <property type="entry name" value="HTH-TYPE TRANSCRIPTIONAL ACTIVATOR TTDR-RELATED"/>
    <property type="match status" value="1"/>
</dbReference>
<dbReference type="SUPFAM" id="SSF46785">
    <property type="entry name" value="Winged helix' DNA-binding domain"/>
    <property type="match status" value="1"/>
</dbReference>
<dbReference type="PRINTS" id="PR00039">
    <property type="entry name" value="HTHLYSR"/>
</dbReference>
<dbReference type="EMBL" id="LDPZ01000010">
    <property type="protein sequence ID" value="KTQ97293.1"/>
    <property type="molecule type" value="Genomic_DNA"/>
</dbReference>
<dbReference type="GO" id="GO:0043565">
    <property type="term" value="F:sequence-specific DNA binding"/>
    <property type="evidence" value="ECO:0007669"/>
    <property type="project" value="TreeGrafter"/>
</dbReference>
<keyword evidence="2" id="KW-0805">Transcription regulation</keyword>
<dbReference type="Pfam" id="PF00126">
    <property type="entry name" value="HTH_1"/>
    <property type="match status" value="1"/>
</dbReference>